<feature type="domain" description="SD-repeat containing protein B" evidence="5">
    <location>
        <begin position="2"/>
        <end position="73"/>
    </location>
</feature>
<feature type="region of interest" description="Disordered" evidence="4">
    <location>
        <begin position="64"/>
        <end position="122"/>
    </location>
</feature>
<name>A0A225DWT3_9BACT</name>
<evidence type="ECO:0000259" key="5">
    <source>
        <dbReference type="Pfam" id="PF17210"/>
    </source>
</evidence>
<feature type="compositionally biased region" description="Polar residues" evidence="4">
    <location>
        <begin position="65"/>
        <end position="74"/>
    </location>
</feature>
<dbReference type="PANTHER" id="PTHR23303:SF15">
    <property type="entry name" value="COLOSSIN-A"/>
    <property type="match status" value="1"/>
</dbReference>
<dbReference type="Proteomes" id="UP000214646">
    <property type="component" value="Unassembled WGS sequence"/>
</dbReference>
<comment type="caution">
    <text evidence="6">The sequence shown here is derived from an EMBL/GenBank/DDBJ whole genome shotgun (WGS) entry which is preliminary data.</text>
</comment>
<dbReference type="PANTHER" id="PTHR23303">
    <property type="entry name" value="CARBOXYPEPTIDASE REGULATORY REGION-CONTAINING"/>
    <property type="match status" value="1"/>
</dbReference>
<keyword evidence="7" id="KW-1185">Reference proteome</keyword>
<comment type="subcellular location">
    <subcellularLocation>
        <location evidence="1">Secreted</location>
    </subcellularLocation>
</comment>
<accession>A0A225DWT3</accession>
<dbReference type="InterPro" id="IPR051417">
    <property type="entry name" value="SDr/BOS_complex"/>
</dbReference>
<evidence type="ECO:0000256" key="4">
    <source>
        <dbReference type="SAM" id="MobiDB-lite"/>
    </source>
</evidence>
<gene>
    <name evidence="6" type="ORF">FRUB_05546</name>
</gene>
<evidence type="ECO:0000313" key="6">
    <source>
        <dbReference type="EMBL" id="OWK40627.1"/>
    </source>
</evidence>
<sequence>MWDDANNDGTLDNGETGLPGVVVTLLDASGNPVATTTTDAGGHYLFTDLIPGTYQVQIDPPAGYVSSSGTNGSLTGPFEPGSTDDTDAGNNTDHGTTTGATITSTPVTLTAPGTNPDAGSGGAGTANLNVDLGLYQPLSLGNFVFNDANNDGKMDNGETGVPGVAVVLLDASGAPVATTTTDAAGHYQFDDLAPGTYRVQITPRPGSSPAAGPTAAPPGRSSRARPTTPTPATTPTTGPPPGRPSPAPRSP</sequence>
<evidence type="ECO:0000256" key="3">
    <source>
        <dbReference type="ARBA" id="ARBA00022729"/>
    </source>
</evidence>
<keyword evidence="3" id="KW-0732">Signal</keyword>
<reference evidence="7" key="1">
    <citation type="submission" date="2017-06" db="EMBL/GenBank/DDBJ databases">
        <title>Genome analysis of Fimbriiglobus ruber SP5, the first member of the order Planctomycetales with confirmed chitinolytic capability.</title>
        <authorList>
            <person name="Ravin N.V."/>
            <person name="Rakitin A.L."/>
            <person name="Ivanova A.A."/>
            <person name="Beletsky A.V."/>
            <person name="Kulichevskaya I.S."/>
            <person name="Mardanov A.V."/>
            <person name="Dedysh S.N."/>
        </authorList>
    </citation>
    <scope>NUCLEOTIDE SEQUENCE [LARGE SCALE GENOMIC DNA]</scope>
    <source>
        <strain evidence="7">SP5</strain>
    </source>
</reference>
<dbReference type="Gene3D" id="2.60.40.10">
    <property type="entry name" value="Immunoglobulins"/>
    <property type="match status" value="2"/>
</dbReference>
<dbReference type="OrthoDB" id="254354at2"/>
<dbReference type="Pfam" id="PF17210">
    <property type="entry name" value="SdrD_B"/>
    <property type="match status" value="2"/>
</dbReference>
<organism evidence="6 7">
    <name type="scientific">Fimbriiglobus ruber</name>
    <dbReference type="NCBI Taxonomy" id="1908690"/>
    <lineage>
        <taxon>Bacteria</taxon>
        <taxon>Pseudomonadati</taxon>
        <taxon>Planctomycetota</taxon>
        <taxon>Planctomycetia</taxon>
        <taxon>Gemmatales</taxon>
        <taxon>Gemmataceae</taxon>
        <taxon>Fimbriiglobus</taxon>
    </lineage>
</organism>
<evidence type="ECO:0000256" key="1">
    <source>
        <dbReference type="ARBA" id="ARBA00004613"/>
    </source>
</evidence>
<dbReference type="InterPro" id="IPR013783">
    <property type="entry name" value="Ig-like_fold"/>
</dbReference>
<protein>
    <recommendedName>
        <fullName evidence="5">SD-repeat containing protein B domain-containing protein</fullName>
    </recommendedName>
</protein>
<feature type="compositionally biased region" description="Low complexity" evidence="4">
    <location>
        <begin position="88"/>
        <end position="105"/>
    </location>
</feature>
<feature type="region of interest" description="Disordered" evidence="4">
    <location>
        <begin position="200"/>
        <end position="251"/>
    </location>
</feature>
<keyword evidence="2" id="KW-0964">Secreted</keyword>
<dbReference type="AlphaFoldDB" id="A0A225DWT3"/>
<dbReference type="EMBL" id="NIDE01000008">
    <property type="protein sequence ID" value="OWK40627.1"/>
    <property type="molecule type" value="Genomic_DNA"/>
</dbReference>
<proteinExistence type="predicted"/>
<feature type="compositionally biased region" description="Low complexity" evidence="4">
    <location>
        <begin position="202"/>
        <end position="236"/>
    </location>
</feature>
<feature type="domain" description="SD-repeat containing protein B" evidence="5">
    <location>
        <begin position="139"/>
        <end position="228"/>
    </location>
</feature>
<evidence type="ECO:0000256" key="2">
    <source>
        <dbReference type="ARBA" id="ARBA00022525"/>
    </source>
</evidence>
<dbReference type="SUPFAM" id="SSF117074">
    <property type="entry name" value="Hypothetical protein PA1324"/>
    <property type="match status" value="2"/>
</dbReference>
<evidence type="ECO:0000313" key="7">
    <source>
        <dbReference type="Proteomes" id="UP000214646"/>
    </source>
</evidence>
<dbReference type="GO" id="GO:0005576">
    <property type="term" value="C:extracellular region"/>
    <property type="evidence" value="ECO:0007669"/>
    <property type="project" value="UniProtKB-SubCell"/>
</dbReference>
<dbReference type="InterPro" id="IPR033764">
    <property type="entry name" value="Sdr_B"/>
</dbReference>
<feature type="compositionally biased region" description="Pro residues" evidence="4">
    <location>
        <begin position="237"/>
        <end position="251"/>
    </location>
</feature>